<organism evidence="4 5">
    <name type="scientific">Dimorphilus gyrociliatus</name>
    <dbReference type="NCBI Taxonomy" id="2664684"/>
    <lineage>
        <taxon>Eukaryota</taxon>
        <taxon>Metazoa</taxon>
        <taxon>Spiralia</taxon>
        <taxon>Lophotrochozoa</taxon>
        <taxon>Annelida</taxon>
        <taxon>Polychaeta</taxon>
        <taxon>Polychaeta incertae sedis</taxon>
        <taxon>Dinophilidae</taxon>
        <taxon>Dimorphilus</taxon>
    </lineage>
</organism>
<feature type="compositionally biased region" description="Basic and acidic residues" evidence="2">
    <location>
        <begin position="1512"/>
        <end position="1523"/>
    </location>
</feature>
<dbReference type="InterPro" id="IPR015943">
    <property type="entry name" value="WD40/YVTN_repeat-like_dom_sf"/>
</dbReference>
<protein>
    <submittedName>
        <fullName evidence="4">DgyrCDS4070</fullName>
    </submittedName>
</protein>
<evidence type="ECO:0000313" key="5">
    <source>
        <dbReference type="Proteomes" id="UP000549394"/>
    </source>
</evidence>
<dbReference type="EMBL" id="CAJFCJ010000005">
    <property type="protein sequence ID" value="CAD5115053.1"/>
    <property type="molecule type" value="Genomic_DNA"/>
</dbReference>
<dbReference type="InterPro" id="IPR036322">
    <property type="entry name" value="WD40_repeat_dom_sf"/>
</dbReference>
<dbReference type="InterPro" id="IPR056421">
    <property type="entry name" value="TPR_GEMI5"/>
</dbReference>
<dbReference type="OrthoDB" id="7326421at2759"/>
<dbReference type="PANTHER" id="PTHR46362:SF1">
    <property type="entry name" value="GEM-ASSOCIATED PROTEIN 5"/>
    <property type="match status" value="1"/>
</dbReference>
<feature type="compositionally biased region" description="Basic and acidic residues" evidence="2">
    <location>
        <begin position="1584"/>
        <end position="1597"/>
    </location>
</feature>
<feature type="region of interest" description="Disordered" evidence="2">
    <location>
        <begin position="1512"/>
        <end position="1554"/>
    </location>
</feature>
<dbReference type="GO" id="GO:0005634">
    <property type="term" value="C:nucleus"/>
    <property type="evidence" value="ECO:0007669"/>
    <property type="project" value="TreeGrafter"/>
</dbReference>
<comment type="caution">
    <text evidence="4">The sequence shown here is derived from an EMBL/GenBank/DDBJ whole genome shotgun (WGS) entry which is preliminary data.</text>
</comment>
<evidence type="ECO:0000256" key="2">
    <source>
        <dbReference type="SAM" id="MobiDB-lite"/>
    </source>
</evidence>
<dbReference type="InterPro" id="IPR001680">
    <property type="entry name" value="WD40_rpt"/>
</dbReference>
<dbReference type="GO" id="GO:0000387">
    <property type="term" value="P:spliceosomal snRNP assembly"/>
    <property type="evidence" value="ECO:0007669"/>
    <property type="project" value="TreeGrafter"/>
</dbReference>
<evidence type="ECO:0000259" key="3">
    <source>
        <dbReference type="Pfam" id="PF23774"/>
    </source>
</evidence>
<dbReference type="InterPro" id="IPR052640">
    <property type="entry name" value="Gemin-5"/>
</dbReference>
<proteinExistence type="predicted"/>
<dbReference type="Pfam" id="PF00400">
    <property type="entry name" value="WD40"/>
    <property type="match status" value="2"/>
</dbReference>
<dbReference type="Gene3D" id="2.130.10.10">
    <property type="entry name" value="YVTN repeat-like/Quinoprotein amine dehydrogenase"/>
    <property type="match status" value="2"/>
</dbReference>
<gene>
    <name evidence="4" type="ORF">DGYR_LOCUS3829</name>
</gene>
<feature type="compositionally biased region" description="Basic and acidic residues" evidence="2">
    <location>
        <begin position="10"/>
        <end position="22"/>
    </location>
</feature>
<evidence type="ECO:0000256" key="1">
    <source>
        <dbReference type="PROSITE-ProRule" id="PRU00221"/>
    </source>
</evidence>
<dbReference type="SMART" id="SM00320">
    <property type="entry name" value="WD40"/>
    <property type="match status" value="8"/>
</dbReference>
<feature type="region of interest" description="Disordered" evidence="2">
    <location>
        <begin position="1584"/>
        <end position="1607"/>
    </location>
</feature>
<feature type="compositionally biased region" description="Basic and acidic residues" evidence="2">
    <location>
        <begin position="1540"/>
        <end position="1554"/>
    </location>
</feature>
<dbReference type="GO" id="GO:0003730">
    <property type="term" value="F:mRNA 3'-UTR binding"/>
    <property type="evidence" value="ECO:0007669"/>
    <property type="project" value="TreeGrafter"/>
</dbReference>
<dbReference type="Proteomes" id="UP000549394">
    <property type="component" value="Unassembled WGS sequence"/>
</dbReference>
<feature type="region of interest" description="Disordered" evidence="2">
    <location>
        <begin position="702"/>
        <end position="766"/>
    </location>
</feature>
<keyword evidence="1" id="KW-0853">WD repeat</keyword>
<feature type="domain" description="Gem-associated protein 5 TPR" evidence="3">
    <location>
        <begin position="863"/>
        <end position="1071"/>
    </location>
</feature>
<evidence type="ECO:0000313" key="4">
    <source>
        <dbReference type="EMBL" id="CAD5115053.1"/>
    </source>
</evidence>
<dbReference type="SUPFAM" id="SSF50978">
    <property type="entry name" value="WD40 repeat-like"/>
    <property type="match status" value="2"/>
</dbReference>
<keyword evidence="5" id="KW-1185">Reference proteome</keyword>
<feature type="region of interest" description="Disordered" evidence="2">
    <location>
        <begin position="1"/>
        <end position="36"/>
    </location>
</feature>
<dbReference type="Pfam" id="PF23774">
    <property type="entry name" value="TPR_GEMI5"/>
    <property type="match status" value="1"/>
</dbReference>
<dbReference type="GO" id="GO:0032797">
    <property type="term" value="C:SMN complex"/>
    <property type="evidence" value="ECO:0007669"/>
    <property type="project" value="TreeGrafter"/>
</dbReference>
<name>A0A7I8VH92_9ANNE</name>
<dbReference type="PROSITE" id="PS50082">
    <property type="entry name" value="WD_REPEATS_2"/>
    <property type="match status" value="1"/>
</dbReference>
<reference evidence="4 5" key="1">
    <citation type="submission" date="2020-08" db="EMBL/GenBank/DDBJ databases">
        <authorList>
            <person name="Hejnol A."/>
        </authorList>
    </citation>
    <scope>NUCLEOTIDE SEQUENCE [LARGE SCALE GENOMIC DNA]</scope>
</reference>
<sequence>MQSANASSKYSEETSSKEEMNELRNAPELAADGSADVLGKVKDETKGEILKHGDEKSILLGAADSDQDILLQVAYLSNRHVLVLKEEDGEIITRFNAFLIQKEFGSWIGLSCHSERDIVYICVAAAKGIVIIQLNEDNSWQVILTKTFSISTSSELTCLDWIHEKNAIAFGTNCGRIHFLDVFQSSTIFENFGKGWIRAIKHCPYVVKNQLIAILCNRDSIHIVKFPNLHTFFSFNIPAVVCSMSWIPKLTTKESVAQLVTTCENNTLYVWKMFHHSPECEYNLRNKKGPWFPSLVIHNKAYGFIILVGDAKRTLSGFSYRSGSLKPIKDIGRYLHQSNPIKFIISAGNRIIVNRMFDKISFFDTNALKETNSLMTFAGFPYDYSYCPKNPSKLAIAGGDGHIRILRMNETRNEKLESKCPIKNRIISISWHPEEEQFVSFCTSDNRVVQYNLKTEKSIIIYLEQETICNIVSWAPSQGNKSKKIPLFFAIDGILHSVPFKEQKYKNIMTEFRASGLDDDTEFNCNCLAWKDRDYLAIGSTTGCVYVFDYPELKFRAKYKTHRQCINSIAWHPTTTSLNVKSPNSYLLGSASEDKTICIYDLKDILESCGENDPKTFTEAKYKLDLHNAGVNHLSWSIWDEAMFVSSSDDKSAQVWQLQENNFEPTANFRTMPGQALFSVFSQTCKNMIITSSTDCLLRSWRPSQQSHRNPPNTLEASKLKIKPPKPVPESKEESETGAQPVTSTKDENPLEIQASDGLGEKPDANTQTQVDEDFISELENIVGKQAIIDAKKYRELQHKEELAKGTKEFKIEPKVKFRLKSLLPESGTKENNRSRVANLEDCIYLARCIYLGENLPKQLKYLGLYLDRPFVIEALREEIKYHISQKNWDHLWALHAFKGTLPQAVAFARSKEIPRETLMFLSLVNSSKWSRTVINDYCKDLNTQGSYYLAAAFLTTAGLVEEAVKTLYKRGLFKDAICLGRLQWSKNNSNFINLIDNYAQQLRKAEKYELSAKCYISLKRPEEAACMLSKIGTVTSLRIETVLFGLSGHEKQYATRINSLTQSVMTEFKWKEMLQVYQVLPEKCFPHIMVVSCHETILKVMHRENAFKLNEKNCSFTFEVDENIADMTTFGLEEGSGSDGEDKGCLPARRLLVDKDVPFIIHVTAIWKSLCISFDKLTDAYTILNELAKSKQAFGNEKQTLAAIGLYTTLTILALLRDDKPSAFYWVLESERCCYKAGCTQILSVLNRLLFIKGYELFFDIKDSLLKIINEPITKENESDYLNPDENAKINQLKKELYPFIAFTSLLDEDQKEDCDQNEPIWLKGNNQNQCIIKALLNKRDGRLSVLKKYLTQIETAIRNLVHMHKQQNQNVNDQDECLTDSGASEFEIDKKENADDKLIDHTRYEHLEKSSTEVNSVKGRSQVDNDLEGAVKIESGNDKGGETDVTVEEKFIGEGMDYDNKPGVDALKKNDTDYAKPEEVVRTIEDKNNGESVKAECSKIDKCDKDELKFEQLPKTNREEGSNNGGRPPVTTDSIDSLARRDSAMKDESANECKTVPKEKILTDDVKSEKNCEMDKCPIKIEERESKPSGEKTTSEIEDQTTTEVVKQTKSGAIDENLDGNLSGLQEPHQSVKEKISFEKYLESCNYFCLCNNQKKYEEEIEELLKEPLESIPDSLTSATILERLARKFGDSQLMDIVEAWQKDVYHFDQI</sequence>
<dbReference type="PANTHER" id="PTHR46362">
    <property type="entry name" value="GEM-ASSOCIATED PROTEIN 5"/>
    <property type="match status" value="1"/>
</dbReference>
<feature type="compositionally biased region" description="Polar residues" evidence="2">
    <location>
        <begin position="702"/>
        <end position="716"/>
    </location>
</feature>
<accession>A0A7I8VH92</accession>
<feature type="repeat" description="WD" evidence="1">
    <location>
        <begin position="624"/>
        <end position="666"/>
    </location>
</feature>